<dbReference type="PANTHER" id="PTHR11851:SF49">
    <property type="entry name" value="MITOCHONDRIAL-PROCESSING PEPTIDASE SUBUNIT ALPHA"/>
    <property type="match status" value="1"/>
</dbReference>
<evidence type="ECO:0000256" key="1">
    <source>
        <dbReference type="ARBA" id="ARBA00007261"/>
    </source>
</evidence>
<name>A0A7X9FQN9_9DELT</name>
<comment type="similarity">
    <text evidence="1">Belongs to the peptidase M16 family.</text>
</comment>
<dbReference type="InterPro" id="IPR050361">
    <property type="entry name" value="MPP/UQCRC_Complex"/>
</dbReference>
<protein>
    <submittedName>
        <fullName evidence="3">Insulinase family protein</fullName>
    </submittedName>
</protein>
<feature type="domain" description="Peptidase M16 C-terminal" evidence="2">
    <location>
        <begin position="65"/>
        <end position="242"/>
    </location>
</feature>
<dbReference type="Gene3D" id="3.30.830.10">
    <property type="entry name" value="Metalloenzyme, LuxS/M16 peptidase-like"/>
    <property type="match status" value="2"/>
</dbReference>
<dbReference type="InterPro" id="IPR011249">
    <property type="entry name" value="Metalloenz_LuxS/M16"/>
</dbReference>
<evidence type="ECO:0000313" key="3">
    <source>
        <dbReference type="EMBL" id="NMC62540.1"/>
    </source>
</evidence>
<accession>A0A7X9FQN9</accession>
<dbReference type="Pfam" id="PF05193">
    <property type="entry name" value="Peptidase_M16_C"/>
    <property type="match status" value="1"/>
</dbReference>
<organism evidence="3 4">
    <name type="scientific">SAR324 cluster bacterium</name>
    <dbReference type="NCBI Taxonomy" id="2024889"/>
    <lineage>
        <taxon>Bacteria</taxon>
        <taxon>Deltaproteobacteria</taxon>
        <taxon>SAR324 cluster</taxon>
    </lineage>
</organism>
<dbReference type="GO" id="GO:0046872">
    <property type="term" value="F:metal ion binding"/>
    <property type="evidence" value="ECO:0007669"/>
    <property type="project" value="InterPro"/>
</dbReference>
<comment type="caution">
    <text evidence="3">The sequence shown here is derived from an EMBL/GenBank/DDBJ whole genome shotgun (WGS) entry which is preliminary data.</text>
</comment>
<dbReference type="AlphaFoldDB" id="A0A7X9FQN9"/>
<dbReference type="PANTHER" id="PTHR11851">
    <property type="entry name" value="METALLOPROTEASE"/>
    <property type="match status" value="1"/>
</dbReference>
<dbReference type="Proteomes" id="UP000524246">
    <property type="component" value="Unassembled WGS sequence"/>
</dbReference>
<evidence type="ECO:0000313" key="4">
    <source>
        <dbReference type="Proteomes" id="UP000524246"/>
    </source>
</evidence>
<reference evidence="3 4" key="1">
    <citation type="journal article" date="2020" name="Biotechnol. Biofuels">
        <title>New insights from the biogas microbiome by comprehensive genome-resolved metagenomics of nearly 1600 species originating from multiple anaerobic digesters.</title>
        <authorList>
            <person name="Campanaro S."/>
            <person name="Treu L."/>
            <person name="Rodriguez-R L.M."/>
            <person name="Kovalovszki A."/>
            <person name="Ziels R.M."/>
            <person name="Maus I."/>
            <person name="Zhu X."/>
            <person name="Kougias P.G."/>
            <person name="Basile A."/>
            <person name="Luo G."/>
            <person name="Schluter A."/>
            <person name="Konstantinidis K.T."/>
            <person name="Angelidaki I."/>
        </authorList>
    </citation>
    <scope>NUCLEOTIDE SEQUENCE [LARGE SCALE GENOMIC DNA]</scope>
    <source>
        <strain evidence="3">AS27yjCOA_65</strain>
    </source>
</reference>
<sequence length="314" mass="36406">MEADFLRYPVMRQFYQERDVVREEQRSRTEDDPMGRLLEQFYGTAFLMHPYRQPVIGYVSDIERLTATKLETFRDKYYVPSNMVITLVGDVDPERDGILLEKYFGEIPKGKDPERPKIEEREQDGERRITVQFNSSPELLIGYKKPNYPHPDDAPITVMLEVLSGGKTSLLYRELVEKKRLATVVEVTEVPGSAYPNLAVFFAEPANPHSNDKLLEEFDRLIDEFKESQVNEEDIKIAKRALSMSYLQTMRSNNSLASALLSSELLHGDWMATLAWYDEAMKVSSNDIKRVANTYLRKSRRTIGMLEKKMEVEK</sequence>
<proteinExistence type="inferred from homology"/>
<gene>
    <name evidence="3" type="ORF">GYA55_05160</name>
</gene>
<dbReference type="InterPro" id="IPR007863">
    <property type="entry name" value="Peptidase_M16_C"/>
</dbReference>
<evidence type="ECO:0000259" key="2">
    <source>
        <dbReference type="Pfam" id="PF05193"/>
    </source>
</evidence>
<dbReference type="SUPFAM" id="SSF63411">
    <property type="entry name" value="LuxS/MPP-like metallohydrolase"/>
    <property type="match status" value="2"/>
</dbReference>
<dbReference type="EMBL" id="JAAZON010000218">
    <property type="protein sequence ID" value="NMC62540.1"/>
    <property type="molecule type" value="Genomic_DNA"/>
</dbReference>